<dbReference type="OrthoDB" id="9800498at2"/>
<evidence type="ECO:0000256" key="6">
    <source>
        <dbReference type="ARBA" id="ARBA00022989"/>
    </source>
</evidence>
<dbReference type="PANTHER" id="PTHR34584:SF1">
    <property type="entry name" value="NA(+)_H(+) ANTIPORTER SUBUNIT E1"/>
    <property type="match status" value="1"/>
</dbReference>
<keyword evidence="5 8" id="KW-0812">Transmembrane</keyword>
<keyword evidence="7 8" id="KW-0472">Membrane</keyword>
<evidence type="ECO:0000256" key="8">
    <source>
        <dbReference type="SAM" id="Phobius"/>
    </source>
</evidence>
<evidence type="ECO:0000256" key="1">
    <source>
        <dbReference type="ARBA" id="ARBA00004651"/>
    </source>
</evidence>
<sequence>MKNKVYRFFRWLKIIIKYIVLLFPAIYKDAYLHIKRIIKKQSNPHILEITLPTTNPVILTMMANFITLTPGTITVDIKESTLFVLDIDSDSNPEHSKRAILNDYNKIFG</sequence>
<gene>
    <name evidence="9" type="ORF">SAMN02745120_1920</name>
</gene>
<evidence type="ECO:0000256" key="5">
    <source>
        <dbReference type="ARBA" id="ARBA00022692"/>
    </source>
</evidence>
<accession>A0A1T5C0N3</accession>
<dbReference type="PANTHER" id="PTHR34584">
    <property type="entry name" value="NA(+)/H(+) ANTIPORTER SUBUNIT E1"/>
    <property type="match status" value="1"/>
</dbReference>
<evidence type="ECO:0000313" key="10">
    <source>
        <dbReference type="Proteomes" id="UP000243406"/>
    </source>
</evidence>
<comment type="subcellular location">
    <subcellularLocation>
        <location evidence="1">Cell membrane</location>
        <topology evidence="1">Multi-pass membrane protein</topology>
    </subcellularLocation>
</comment>
<dbReference type="Pfam" id="PF01899">
    <property type="entry name" value="MNHE"/>
    <property type="match status" value="1"/>
</dbReference>
<evidence type="ECO:0000256" key="7">
    <source>
        <dbReference type="ARBA" id="ARBA00023136"/>
    </source>
</evidence>
<organism evidence="9 10">
    <name type="scientific">Acetoanaerobium noterae</name>
    <dbReference type="NCBI Taxonomy" id="745369"/>
    <lineage>
        <taxon>Bacteria</taxon>
        <taxon>Bacillati</taxon>
        <taxon>Bacillota</taxon>
        <taxon>Clostridia</taxon>
        <taxon>Peptostreptococcales</taxon>
        <taxon>Filifactoraceae</taxon>
        <taxon>Acetoanaerobium</taxon>
    </lineage>
</organism>
<keyword evidence="6 8" id="KW-1133">Transmembrane helix</keyword>
<dbReference type="Proteomes" id="UP000243406">
    <property type="component" value="Unassembled WGS sequence"/>
</dbReference>
<evidence type="ECO:0000313" key="9">
    <source>
        <dbReference type="EMBL" id="SKB52957.1"/>
    </source>
</evidence>
<name>A0A1T5C0N3_9FIRM</name>
<keyword evidence="3" id="KW-0813">Transport</keyword>
<dbReference type="RefSeq" id="WP_079589751.1">
    <property type="nucleotide sequence ID" value="NZ_CP154629.1"/>
</dbReference>
<evidence type="ECO:0000256" key="4">
    <source>
        <dbReference type="ARBA" id="ARBA00022475"/>
    </source>
</evidence>
<dbReference type="GO" id="GO:0015297">
    <property type="term" value="F:antiporter activity"/>
    <property type="evidence" value="ECO:0007669"/>
    <property type="project" value="UniProtKB-KW"/>
</dbReference>
<evidence type="ECO:0000256" key="3">
    <source>
        <dbReference type="ARBA" id="ARBA00022449"/>
    </source>
</evidence>
<keyword evidence="10" id="KW-1185">Reference proteome</keyword>
<reference evidence="10" key="1">
    <citation type="submission" date="2017-02" db="EMBL/GenBank/DDBJ databases">
        <authorList>
            <person name="Varghese N."/>
            <person name="Submissions S."/>
        </authorList>
    </citation>
    <scope>NUCLEOTIDE SEQUENCE [LARGE SCALE GENOMIC DNA]</scope>
    <source>
        <strain evidence="10">ATCC 35199</strain>
    </source>
</reference>
<evidence type="ECO:0000256" key="2">
    <source>
        <dbReference type="ARBA" id="ARBA00006228"/>
    </source>
</evidence>
<dbReference type="GO" id="GO:0005886">
    <property type="term" value="C:plasma membrane"/>
    <property type="evidence" value="ECO:0007669"/>
    <property type="project" value="UniProtKB-SubCell"/>
</dbReference>
<protein>
    <submittedName>
        <fullName evidence="9">Multicomponent Na+:H+ antiporter subunit E</fullName>
    </submittedName>
</protein>
<feature type="transmembrane region" description="Helical" evidence="8">
    <location>
        <begin position="6"/>
        <end position="27"/>
    </location>
</feature>
<keyword evidence="3" id="KW-0050">Antiport</keyword>
<keyword evidence="4" id="KW-1003">Cell membrane</keyword>
<proteinExistence type="inferred from homology"/>
<dbReference type="AlphaFoldDB" id="A0A1T5C0N3"/>
<dbReference type="EMBL" id="FUYN01000004">
    <property type="protein sequence ID" value="SKB52957.1"/>
    <property type="molecule type" value="Genomic_DNA"/>
</dbReference>
<dbReference type="GO" id="GO:0008324">
    <property type="term" value="F:monoatomic cation transmembrane transporter activity"/>
    <property type="evidence" value="ECO:0007669"/>
    <property type="project" value="InterPro"/>
</dbReference>
<comment type="similarity">
    <text evidence="2">Belongs to the CPA3 antiporters (TC 2.A.63) subunit E family.</text>
</comment>
<dbReference type="InterPro" id="IPR002758">
    <property type="entry name" value="Cation_antiport_E"/>
</dbReference>